<dbReference type="PANTHER" id="PTHR47506">
    <property type="entry name" value="TRANSCRIPTIONAL REGULATORY PROTEIN"/>
    <property type="match status" value="1"/>
</dbReference>
<evidence type="ECO:0000313" key="7">
    <source>
        <dbReference type="Proteomes" id="UP000176944"/>
    </source>
</evidence>
<dbReference type="EMBL" id="CP017708">
    <property type="protein sequence ID" value="AOY79851.1"/>
    <property type="molecule type" value="Genomic_DNA"/>
</dbReference>
<sequence>MTKLTSSRKPVRDRILEKASELFYKEGIQNVGIDRIISESGVAKMSLYNHFKSKDALIEAFLRQRGESWRAWFIETVAQHSSDPKERLLAIFDVLQLWFEAPDFRGCAFINATVELAKPNHPGYQAALEHQQAVYAYILDLAQATGITDPELLARQFLLLVQGSIVVAMMEGNSIAAAQGKTVASGLLGNRESGVGSRESGSQKRE</sequence>
<dbReference type="SUPFAM" id="SSF48498">
    <property type="entry name" value="Tetracyclin repressor-like, C-terminal domain"/>
    <property type="match status" value="1"/>
</dbReference>
<reference evidence="7" key="1">
    <citation type="submission" date="2016-10" db="EMBL/GenBank/DDBJ databases">
        <title>Comparative genomics uncovers the prolific and rare metabolic potential of the cyanobacterial genus Moorea.</title>
        <authorList>
            <person name="Leao T."/>
            <person name="Castelao G."/>
            <person name="Korobeynikov A."/>
            <person name="Monroe E.A."/>
            <person name="Podell S."/>
            <person name="Glukhov E."/>
            <person name="Allen E."/>
            <person name="Gerwick W.H."/>
            <person name="Gerwick L."/>
        </authorList>
    </citation>
    <scope>NUCLEOTIDE SEQUENCE [LARGE SCALE GENOMIC DNA]</scope>
    <source>
        <strain evidence="7">JHB</strain>
    </source>
</reference>
<keyword evidence="3" id="KW-0804">Transcription</keyword>
<dbReference type="Gene3D" id="1.10.357.10">
    <property type="entry name" value="Tetracycline Repressor, domain 2"/>
    <property type="match status" value="1"/>
</dbReference>
<evidence type="ECO:0000256" key="1">
    <source>
        <dbReference type="ARBA" id="ARBA00023015"/>
    </source>
</evidence>
<feature type="domain" description="HTH tetR-type" evidence="5">
    <location>
        <begin position="9"/>
        <end position="69"/>
    </location>
</feature>
<dbReference type="PANTHER" id="PTHR47506:SF1">
    <property type="entry name" value="HTH-TYPE TRANSCRIPTIONAL REGULATOR YJDC"/>
    <property type="match status" value="1"/>
</dbReference>
<dbReference type="AlphaFoldDB" id="A0A1D9FWX5"/>
<organism evidence="6 7">
    <name type="scientific">Moorena producens (strain JHB)</name>
    <dbReference type="NCBI Taxonomy" id="1454205"/>
    <lineage>
        <taxon>Bacteria</taxon>
        <taxon>Bacillati</taxon>
        <taxon>Cyanobacteriota</taxon>
        <taxon>Cyanophyceae</taxon>
        <taxon>Coleofasciculales</taxon>
        <taxon>Coleofasciculaceae</taxon>
        <taxon>Moorena</taxon>
    </lineage>
</organism>
<gene>
    <name evidence="6" type="ORF">BJP36_07825</name>
</gene>
<dbReference type="Proteomes" id="UP000176944">
    <property type="component" value="Chromosome"/>
</dbReference>
<name>A0A1D9FWX5_MOOP1</name>
<evidence type="ECO:0000313" key="6">
    <source>
        <dbReference type="EMBL" id="AOY79851.1"/>
    </source>
</evidence>
<dbReference type="InterPro" id="IPR036271">
    <property type="entry name" value="Tet_transcr_reg_TetR-rel_C_sf"/>
</dbReference>
<dbReference type="Pfam" id="PF00440">
    <property type="entry name" value="TetR_N"/>
    <property type="match status" value="1"/>
</dbReference>
<dbReference type="InterPro" id="IPR001647">
    <property type="entry name" value="HTH_TetR"/>
</dbReference>
<evidence type="ECO:0000256" key="4">
    <source>
        <dbReference type="PROSITE-ProRule" id="PRU00335"/>
    </source>
</evidence>
<accession>A0A1D9FWX5</accession>
<dbReference type="PROSITE" id="PS50977">
    <property type="entry name" value="HTH_TETR_2"/>
    <property type="match status" value="1"/>
</dbReference>
<protein>
    <submittedName>
        <fullName evidence="6">TetR/AcrR family transcriptional regulator</fullName>
    </submittedName>
</protein>
<dbReference type="PRINTS" id="PR00455">
    <property type="entry name" value="HTHTETR"/>
</dbReference>
<evidence type="ECO:0000256" key="3">
    <source>
        <dbReference type="ARBA" id="ARBA00023163"/>
    </source>
</evidence>
<keyword evidence="2 4" id="KW-0238">DNA-binding</keyword>
<dbReference type="InterPro" id="IPR011075">
    <property type="entry name" value="TetR_C"/>
</dbReference>
<dbReference type="GO" id="GO:0003677">
    <property type="term" value="F:DNA binding"/>
    <property type="evidence" value="ECO:0007669"/>
    <property type="project" value="UniProtKB-UniRule"/>
</dbReference>
<dbReference type="InterPro" id="IPR009057">
    <property type="entry name" value="Homeodomain-like_sf"/>
</dbReference>
<evidence type="ECO:0000259" key="5">
    <source>
        <dbReference type="PROSITE" id="PS50977"/>
    </source>
</evidence>
<dbReference type="SUPFAM" id="SSF46689">
    <property type="entry name" value="Homeodomain-like"/>
    <property type="match status" value="1"/>
</dbReference>
<keyword evidence="1" id="KW-0805">Transcription regulation</keyword>
<evidence type="ECO:0000256" key="2">
    <source>
        <dbReference type="ARBA" id="ARBA00023125"/>
    </source>
</evidence>
<feature type="DNA-binding region" description="H-T-H motif" evidence="4">
    <location>
        <begin position="32"/>
        <end position="51"/>
    </location>
</feature>
<dbReference type="Pfam" id="PF16925">
    <property type="entry name" value="TetR_C_13"/>
    <property type="match status" value="1"/>
</dbReference>
<proteinExistence type="predicted"/>